<feature type="non-terminal residue" evidence="3">
    <location>
        <position position="1"/>
    </location>
</feature>
<dbReference type="PANTHER" id="PTHR24271">
    <property type="entry name" value="KALLIKREIN-RELATED"/>
    <property type="match status" value="1"/>
</dbReference>
<dbReference type="InterPro" id="IPR009003">
    <property type="entry name" value="Peptidase_S1_PA"/>
</dbReference>
<evidence type="ECO:0000313" key="3">
    <source>
        <dbReference type="EMBL" id="VTJ58831.1"/>
    </source>
</evidence>
<feature type="domain" description="Peptidase S1" evidence="2">
    <location>
        <begin position="4"/>
        <end position="108"/>
    </location>
</feature>
<proteinExistence type="predicted"/>
<dbReference type="GO" id="GO:0006508">
    <property type="term" value="P:proteolysis"/>
    <property type="evidence" value="ECO:0007669"/>
    <property type="project" value="InterPro"/>
</dbReference>
<dbReference type="GO" id="GO:0001669">
    <property type="term" value="C:acrosomal vesicle"/>
    <property type="evidence" value="ECO:0007669"/>
    <property type="project" value="TreeGrafter"/>
</dbReference>
<keyword evidence="1" id="KW-1015">Disulfide bond</keyword>
<name>A0A5E4AQ36_MARMO</name>
<keyword evidence="4" id="KW-1185">Reference proteome</keyword>
<dbReference type="GO" id="GO:2000344">
    <property type="term" value="P:positive regulation of acrosome reaction"/>
    <property type="evidence" value="ECO:0007669"/>
    <property type="project" value="TreeGrafter"/>
</dbReference>
<evidence type="ECO:0000313" key="4">
    <source>
        <dbReference type="Proteomes" id="UP000335636"/>
    </source>
</evidence>
<dbReference type="Gene3D" id="2.40.10.10">
    <property type="entry name" value="Trypsin-like serine proteases"/>
    <property type="match status" value="2"/>
</dbReference>
<dbReference type="PANTHER" id="PTHR24271:SF61">
    <property type="entry name" value="INACTIVE SERINE PROTEASE 37-RELATED"/>
    <property type="match status" value="1"/>
</dbReference>
<dbReference type="AlphaFoldDB" id="A0A5E4AQ36"/>
<dbReference type="InterPro" id="IPR001254">
    <property type="entry name" value="Trypsin_dom"/>
</dbReference>
<evidence type="ECO:0000259" key="2">
    <source>
        <dbReference type="Pfam" id="PF00089"/>
    </source>
</evidence>
<dbReference type="Proteomes" id="UP000335636">
    <property type="component" value="Unassembled WGS sequence"/>
</dbReference>
<dbReference type="SUPFAM" id="SSF50494">
    <property type="entry name" value="Trypsin-like serine proteases"/>
    <property type="match status" value="1"/>
</dbReference>
<protein>
    <recommendedName>
        <fullName evidence="2">Peptidase S1 domain-containing protein</fullName>
    </recommendedName>
</protein>
<dbReference type="Pfam" id="PF00089">
    <property type="entry name" value="Trypsin"/>
    <property type="match status" value="1"/>
</dbReference>
<dbReference type="InterPro" id="IPR043504">
    <property type="entry name" value="Peptidase_S1_PA_chymotrypsin"/>
</dbReference>
<dbReference type="GO" id="GO:0004252">
    <property type="term" value="F:serine-type endopeptidase activity"/>
    <property type="evidence" value="ECO:0007669"/>
    <property type="project" value="InterPro"/>
</dbReference>
<organism evidence="3 4">
    <name type="scientific">Marmota monax</name>
    <name type="common">Woodchuck</name>
    <dbReference type="NCBI Taxonomy" id="9995"/>
    <lineage>
        <taxon>Eukaryota</taxon>
        <taxon>Metazoa</taxon>
        <taxon>Chordata</taxon>
        <taxon>Craniata</taxon>
        <taxon>Vertebrata</taxon>
        <taxon>Euteleostomi</taxon>
        <taxon>Mammalia</taxon>
        <taxon>Eutheria</taxon>
        <taxon>Euarchontoglires</taxon>
        <taxon>Glires</taxon>
        <taxon>Rodentia</taxon>
        <taxon>Sciuromorpha</taxon>
        <taxon>Sciuridae</taxon>
        <taxon>Xerinae</taxon>
        <taxon>Marmotini</taxon>
        <taxon>Marmota</taxon>
    </lineage>
</organism>
<gene>
    <name evidence="3" type="ORF">MONAX_5E012893</name>
</gene>
<comment type="caution">
    <text evidence="3">The sequence shown here is derived from an EMBL/GenBank/DDBJ whole genome shotgun (WGS) entry which is preliminary data.</text>
</comment>
<sequence>NLKLMLGNFKSRIRDGTEQTINPIQIIRYWNHSDSSPQDDLMLIKLAKPAILNQKVQLLPLATSNVRPGTVCLLSGLDWSRENNGEYTSHRKLRSSVFLKEEHTCPQSCEKRGGEIMIRDPNKKLQEWSSRKCPEQSLSSTPRVSNAPLLLQGFGSWSHQAI</sequence>
<dbReference type="EMBL" id="CABDUW010000109">
    <property type="protein sequence ID" value="VTJ58831.1"/>
    <property type="molecule type" value="Genomic_DNA"/>
</dbReference>
<evidence type="ECO:0000256" key="1">
    <source>
        <dbReference type="ARBA" id="ARBA00023157"/>
    </source>
</evidence>
<accession>A0A5E4AQ36</accession>
<reference evidence="3" key="1">
    <citation type="submission" date="2019-04" db="EMBL/GenBank/DDBJ databases">
        <authorList>
            <person name="Alioto T."/>
            <person name="Alioto T."/>
        </authorList>
    </citation>
    <scope>NUCLEOTIDE SEQUENCE [LARGE SCALE GENOMIC DNA]</scope>
</reference>